<dbReference type="InterPro" id="IPR053163">
    <property type="entry name" value="HTH-type_regulator_Rgg"/>
</dbReference>
<dbReference type="NCBIfam" id="TIGR01716">
    <property type="entry name" value="RGG_Cterm"/>
    <property type="match status" value="1"/>
</dbReference>
<evidence type="ECO:0000313" key="2">
    <source>
        <dbReference type="EMBL" id="GEL91929.1"/>
    </source>
</evidence>
<evidence type="ECO:0000259" key="1">
    <source>
        <dbReference type="Pfam" id="PF21259"/>
    </source>
</evidence>
<reference evidence="2 3" key="1">
    <citation type="submission" date="2019-07" db="EMBL/GenBank/DDBJ databases">
        <title>Whole genome shotgun sequence of Enterococcus villorum NBRC 100699.</title>
        <authorList>
            <person name="Hosoyama A."/>
            <person name="Uohara A."/>
            <person name="Ohji S."/>
            <person name="Ichikawa N."/>
        </authorList>
    </citation>
    <scope>NUCLEOTIDE SEQUENCE [LARGE SCALE GENOMIC DNA]</scope>
    <source>
        <strain evidence="2 3">NBRC 100699</strain>
    </source>
</reference>
<dbReference type="EMBL" id="BJWF01000012">
    <property type="protein sequence ID" value="GEL91929.1"/>
    <property type="molecule type" value="Genomic_DNA"/>
</dbReference>
<proteinExistence type="predicted"/>
<organism evidence="2 3">
    <name type="scientific">Enterococcus villorum</name>
    <dbReference type="NCBI Taxonomy" id="112904"/>
    <lineage>
        <taxon>Bacteria</taxon>
        <taxon>Bacillati</taxon>
        <taxon>Bacillota</taxon>
        <taxon>Bacilli</taxon>
        <taxon>Lactobacillales</taxon>
        <taxon>Enterococcaceae</taxon>
        <taxon>Enterococcus</taxon>
    </lineage>
</organism>
<comment type="caution">
    <text evidence="2">The sequence shown here is derived from an EMBL/GenBank/DDBJ whole genome shotgun (WGS) entry which is preliminary data.</text>
</comment>
<dbReference type="Proteomes" id="UP000321830">
    <property type="component" value="Unassembled WGS sequence"/>
</dbReference>
<feature type="domain" description="HTH-type transcriptional regulator Rgg C-terminal" evidence="1">
    <location>
        <begin position="53"/>
        <end position="235"/>
    </location>
</feature>
<dbReference type="Pfam" id="PF21259">
    <property type="entry name" value="Rgg_C"/>
    <property type="match status" value="1"/>
</dbReference>
<dbReference type="PANTHER" id="PTHR37038">
    <property type="entry name" value="TRANSCRIPTIONAL REGULATOR-RELATED"/>
    <property type="match status" value="1"/>
</dbReference>
<protein>
    <recommendedName>
        <fullName evidence="1">HTH-type transcriptional regulator Rgg C-terminal domain-containing protein</fullName>
    </recommendedName>
</protein>
<dbReference type="InterPro" id="IPR010057">
    <property type="entry name" value="Transcription_activator_Rgg_C"/>
</dbReference>
<dbReference type="AlphaFoldDB" id="A0A511J2M2"/>
<accession>A0A511J2M2</accession>
<evidence type="ECO:0000313" key="3">
    <source>
        <dbReference type="Proteomes" id="UP000321830"/>
    </source>
</evidence>
<name>A0A511J2M2_9ENTE</name>
<sequence length="252" mass="30666">MRLLDRLNITMDEFILYLEVDSVRDKNKKIKKFISDVKENKGSRKYTSEILRRKAYTTQNIVDIRNYLLIKTFDWYALPREKRKLNKNDRKYLDHFANYLEKVNEWGRFEMISFSSLLFLFNTNYISQRLKEIEKKISKYSDFEIFHSILSSLYNNAFLLMLERKNIRFSKQYLQKLETIQHRSLFAKNTQISVQFYKALIFYIEKNNKDGRKRMIEIFQGLELLELNSLINEFKCDLIKFEKLYSIPPIFE</sequence>
<gene>
    <name evidence="2" type="ORF">EVI01_12660</name>
</gene>